<dbReference type="EMBL" id="UOGL01000417">
    <property type="protein sequence ID" value="VAX40255.1"/>
    <property type="molecule type" value="Genomic_DNA"/>
</dbReference>
<accession>A0A3B1E3K0</accession>
<evidence type="ECO:0000313" key="1">
    <source>
        <dbReference type="EMBL" id="VAX40255.1"/>
    </source>
</evidence>
<organism evidence="1">
    <name type="scientific">hydrothermal vent metagenome</name>
    <dbReference type="NCBI Taxonomy" id="652676"/>
    <lineage>
        <taxon>unclassified sequences</taxon>
        <taxon>metagenomes</taxon>
        <taxon>ecological metagenomes</taxon>
    </lineage>
</organism>
<dbReference type="AlphaFoldDB" id="A0A3B1E3K0"/>
<proteinExistence type="predicted"/>
<gene>
    <name evidence="1" type="ORF">MNBD_PLANCTO02-1966</name>
</gene>
<protein>
    <submittedName>
        <fullName evidence="1">Uncharacterized protein</fullName>
    </submittedName>
</protein>
<sequence length="412" mass="47261">MRYNFLITWLFMVLVGFGLSSSLLAQKQVKKSGAQTGNSPKNYRSKNFLIHTDLPKKEAKKLLKRLEKMLKIISKYWGVRNRKTIECYVVKDINNWAKGTLDPRGEKHIRAGGGVTMTRTAFQQGRVVAAKAIVYAIAQRGVPLHEAVHAYCGQNFGRTGPVWYSEGMAEMGQYWRKMPQKGKPIQVNCENYVINYIKRSPPKSLREIVSPDEKTGDSWKSYSWRWALCHLLATNPNYSSRFRKLGLGLLTNKNVSFKRTYGAMADKISFEYKFFLQHLDKGYRVDLCSWDWKTKFQKLKGKRFSKNTIKANKGWQPSRLVIESGKEYQLTTDGTWKTKKGGTELTADGSKEEKGKLLGVIFKNYELSQPFELGKEKTFVAPSDGKLFLRCEDKWNELADNEGKITVTIQLK</sequence>
<dbReference type="Gene3D" id="2.60.120.430">
    <property type="entry name" value="Galactose-binding lectin"/>
    <property type="match status" value="1"/>
</dbReference>
<reference evidence="1" key="1">
    <citation type="submission" date="2018-06" db="EMBL/GenBank/DDBJ databases">
        <authorList>
            <person name="Zhirakovskaya E."/>
        </authorList>
    </citation>
    <scope>NUCLEOTIDE SEQUENCE</scope>
</reference>
<name>A0A3B1E3K0_9ZZZZ</name>